<proteinExistence type="predicted"/>
<keyword evidence="2" id="KW-0812">Transmembrane</keyword>
<organism evidence="3 4">
    <name type="scientific">Stenomitos frigidus AS-A4</name>
    <dbReference type="NCBI Taxonomy" id="2933935"/>
    <lineage>
        <taxon>Bacteria</taxon>
        <taxon>Bacillati</taxon>
        <taxon>Cyanobacteriota</taxon>
        <taxon>Cyanophyceae</taxon>
        <taxon>Leptolyngbyales</taxon>
        <taxon>Leptolyngbyaceae</taxon>
        <taxon>Stenomitos</taxon>
    </lineage>
</organism>
<comment type="caution">
    <text evidence="3">The sequence shown here is derived from an EMBL/GenBank/DDBJ whole genome shotgun (WGS) entry which is preliminary data.</text>
</comment>
<dbReference type="Proteomes" id="UP001476950">
    <property type="component" value="Unassembled WGS sequence"/>
</dbReference>
<name>A0ABV0KDR1_9CYAN</name>
<evidence type="ECO:0000313" key="4">
    <source>
        <dbReference type="Proteomes" id="UP001476950"/>
    </source>
</evidence>
<keyword evidence="4" id="KW-1185">Reference proteome</keyword>
<feature type="transmembrane region" description="Helical" evidence="2">
    <location>
        <begin position="6"/>
        <end position="29"/>
    </location>
</feature>
<keyword evidence="2" id="KW-0472">Membrane</keyword>
<evidence type="ECO:0000256" key="1">
    <source>
        <dbReference type="SAM" id="MobiDB-lite"/>
    </source>
</evidence>
<feature type="compositionally biased region" description="Basic residues" evidence="1">
    <location>
        <begin position="66"/>
        <end position="83"/>
    </location>
</feature>
<dbReference type="EMBL" id="JAMPLM010000002">
    <property type="protein sequence ID" value="MEP1057368.1"/>
    <property type="molecule type" value="Genomic_DNA"/>
</dbReference>
<feature type="compositionally biased region" description="Basic and acidic residues" evidence="1">
    <location>
        <begin position="56"/>
        <end position="65"/>
    </location>
</feature>
<keyword evidence="2" id="KW-1133">Transmembrane helix</keyword>
<sequence>METTAFNVLVLITFGLLVIISGGVGYLTFAEWRDRRRREQDLRGDRPIRSSTNKVDSARSADSARKVKSSKTKSSAKKSSAKK</sequence>
<accession>A0ABV0KDR1</accession>
<reference evidence="3 4" key="1">
    <citation type="submission" date="2022-04" db="EMBL/GenBank/DDBJ databases">
        <title>Positive selection, recombination, and allopatry shape intraspecific diversity of widespread and dominant cyanobacteria.</title>
        <authorList>
            <person name="Wei J."/>
            <person name="Shu W."/>
            <person name="Hu C."/>
        </authorList>
    </citation>
    <scope>NUCLEOTIDE SEQUENCE [LARGE SCALE GENOMIC DNA]</scope>
    <source>
        <strain evidence="3 4">AS-A4</strain>
    </source>
</reference>
<protein>
    <submittedName>
        <fullName evidence="3">Uncharacterized protein</fullName>
    </submittedName>
</protein>
<evidence type="ECO:0000313" key="3">
    <source>
        <dbReference type="EMBL" id="MEP1057368.1"/>
    </source>
</evidence>
<gene>
    <name evidence="3" type="ORF">NDI38_02895</name>
</gene>
<feature type="region of interest" description="Disordered" evidence="1">
    <location>
        <begin position="37"/>
        <end position="83"/>
    </location>
</feature>
<feature type="compositionally biased region" description="Basic and acidic residues" evidence="1">
    <location>
        <begin position="37"/>
        <end position="48"/>
    </location>
</feature>
<dbReference type="RefSeq" id="WP_190451106.1">
    <property type="nucleotide sequence ID" value="NZ_JAMPLM010000002.1"/>
</dbReference>
<evidence type="ECO:0000256" key="2">
    <source>
        <dbReference type="SAM" id="Phobius"/>
    </source>
</evidence>